<dbReference type="AlphaFoldDB" id="A0A0M9AJH5"/>
<reference evidence="1 2" key="1">
    <citation type="submission" date="2015-08" db="EMBL/GenBank/DDBJ databases">
        <title>Genomes of Isolates from Cabo Rojo, PR.</title>
        <authorList>
            <person name="Sanchez-Nieves R.L."/>
            <person name="Montalvo-Rodriguez R."/>
        </authorList>
    </citation>
    <scope>NUCLEOTIDE SEQUENCE [LARGE SCALE GENOMIC DNA]</scope>
    <source>
        <strain evidence="1 2">5</strain>
    </source>
</reference>
<accession>A0A0M9AJH5</accession>
<dbReference type="Proteomes" id="UP000037747">
    <property type="component" value="Unassembled WGS sequence"/>
</dbReference>
<dbReference type="RefSeq" id="WP_053773150.1">
    <property type="nucleotide sequence ID" value="NZ_LIST01000012.1"/>
</dbReference>
<dbReference type="OrthoDB" id="379902at2157"/>
<sequence>MPEQSDGDEDHTECAVCGYEPDPDRIPPHYVLSLDQEDISRETVESYPFGGSLSVPFACSDECWLDAQQDPELVTDGGRDQSGDGLEREANAITSAFNEAAADYSPDLTWYGMGVNHDSGQRQFVMEAERYVDPDGLEAVREAGWKIQYIEAHNHEFDDDVVISINFPVREVADVE</sequence>
<evidence type="ECO:0000313" key="2">
    <source>
        <dbReference type="Proteomes" id="UP000037747"/>
    </source>
</evidence>
<dbReference type="PATRIC" id="fig|1705389.3.peg.2907"/>
<comment type="caution">
    <text evidence="1">The sequence shown here is derived from an EMBL/GenBank/DDBJ whole genome shotgun (WGS) entry which is preliminary data.</text>
</comment>
<gene>
    <name evidence="1" type="ORF">AMR74_16550</name>
</gene>
<organism evidence="1 2">
    <name type="scientific">Halorubrum tropicale</name>
    <dbReference type="NCBI Taxonomy" id="1765655"/>
    <lineage>
        <taxon>Archaea</taxon>
        <taxon>Methanobacteriati</taxon>
        <taxon>Methanobacteriota</taxon>
        <taxon>Stenosarchaea group</taxon>
        <taxon>Halobacteria</taxon>
        <taxon>Halobacteriales</taxon>
        <taxon>Haloferacaceae</taxon>
        <taxon>Halorubrum</taxon>
    </lineage>
</organism>
<name>A0A0M9AJH5_9EURY</name>
<protein>
    <submittedName>
        <fullName evidence="1">Uncharacterized protein</fullName>
    </submittedName>
</protein>
<dbReference type="EMBL" id="LIST01000012">
    <property type="protein sequence ID" value="KOX93252.1"/>
    <property type="molecule type" value="Genomic_DNA"/>
</dbReference>
<keyword evidence="2" id="KW-1185">Reference proteome</keyword>
<dbReference type="STRING" id="1765655.AMR74_16550"/>
<proteinExistence type="predicted"/>
<evidence type="ECO:0000313" key="1">
    <source>
        <dbReference type="EMBL" id="KOX93252.1"/>
    </source>
</evidence>